<feature type="region of interest" description="Disordered" evidence="1">
    <location>
        <begin position="1"/>
        <end position="31"/>
    </location>
</feature>
<evidence type="ECO:0000313" key="3">
    <source>
        <dbReference type="Proteomes" id="UP000095349"/>
    </source>
</evidence>
<evidence type="ECO:0000313" key="2">
    <source>
        <dbReference type="EMBL" id="AOT62351.1"/>
    </source>
</evidence>
<dbReference type="AlphaFoldDB" id="A0A1D8GA76"/>
<dbReference type="Proteomes" id="UP000095349">
    <property type="component" value="Chromosome"/>
</dbReference>
<dbReference type="KEGG" id="srn:A4G23_05247"/>
<sequence>MSRPAPPRRVPVGAEHTGSAPAGAPCARRAHPCPYAPGVRTAPYVPSVTSMDAHRQHPKRLEILIVPEHAQGHEAERLAEVAIRSALVEATGETGASGYPRYAGGGIVADVDPESRTVEALLVDGSELDYGLSARVREPRPE</sequence>
<protein>
    <submittedName>
        <fullName evidence="2">Uncharacterized protein</fullName>
    </submittedName>
</protein>
<reference evidence="2 3" key="1">
    <citation type="submission" date="2016-09" db="EMBL/GenBank/DDBJ databases">
        <title>Streptomyces rubrolavendulae MJM4426 Genome sequencing and assembly.</title>
        <authorList>
            <person name="Kim J.-G."/>
        </authorList>
    </citation>
    <scope>NUCLEOTIDE SEQUENCE [LARGE SCALE GENOMIC DNA]</scope>
    <source>
        <strain evidence="2 3">MJM4426</strain>
    </source>
</reference>
<dbReference type="EMBL" id="CP017316">
    <property type="protein sequence ID" value="AOT62351.1"/>
    <property type="molecule type" value="Genomic_DNA"/>
</dbReference>
<proteinExistence type="predicted"/>
<gene>
    <name evidence="2" type="ORF">A4G23_05247</name>
</gene>
<evidence type="ECO:0000256" key="1">
    <source>
        <dbReference type="SAM" id="MobiDB-lite"/>
    </source>
</evidence>
<organism evidence="2 3">
    <name type="scientific">Streptomyces rubrolavendulae</name>
    <dbReference type="NCBI Taxonomy" id="285473"/>
    <lineage>
        <taxon>Bacteria</taxon>
        <taxon>Bacillati</taxon>
        <taxon>Actinomycetota</taxon>
        <taxon>Actinomycetes</taxon>
        <taxon>Kitasatosporales</taxon>
        <taxon>Streptomycetaceae</taxon>
        <taxon>Streptomyces</taxon>
    </lineage>
</organism>
<accession>A0A1D8GA76</accession>
<name>A0A1D8GA76_9ACTN</name>
<keyword evidence="3" id="KW-1185">Reference proteome</keyword>
<dbReference type="PATRIC" id="fig|285473.5.peg.5530"/>
<dbReference type="STRING" id="285473.A4G23_05247"/>